<keyword evidence="3 4" id="KW-0592">Phosphate transport</keyword>
<dbReference type="PROSITE" id="PS51257">
    <property type="entry name" value="PROKAR_LIPOPROTEIN"/>
    <property type="match status" value="1"/>
</dbReference>
<keyword evidence="5" id="KW-0732">Signal</keyword>
<evidence type="ECO:0000256" key="4">
    <source>
        <dbReference type="PIRNR" id="PIRNR002756"/>
    </source>
</evidence>
<feature type="signal peptide" evidence="5">
    <location>
        <begin position="1"/>
        <end position="23"/>
    </location>
</feature>
<dbReference type="InterPro" id="IPR050962">
    <property type="entry name" value="Phosphate-bind_PstS"/>
</dbReference>
<dbReference type="SUPFAM" id="SSF53850">
    <property type="entry name" value="Periplasmic binding protein-like II"/>
    <property type="match status" value="1"/>
</dbReference>
<organism evidence="7 8">
    <name type="scientific">Actinoplanes subglobosus</name>
    <dbReference type="NCBI Taxonomy" id="1547892"/>
    <lineage>
        <taxon>Bacteria</taxon>
        <taxon>Bacillati</taxon>
        <taxon>Actinomycetota</taxon>
        <taxon>Actinomycetes</taxon>
        <taxon>Micromonosporales</taxon>
        <taxon>Micromonosporaceae</taxon>
        <taxon>Actinoplanes</taxon>
    </lineage>
</organism>
<dbReference type="Gene3D" id="3.40.190.10">
    <property type="entry name" value="Periplasmic binding protein-like II"/>
    <property type="match status" value="2"/>
</dbReference>
<feature type="domain" description="PBP" evidence="6">
    <location>
        <begin position="30"/>
        <end position="314"/>
    </location>
</feature>
<protein>
    <recommendedName>
        <fullName evidence="4">Phosphate-binding protein</fullName>
    </recommendedName>
</protein>
<reference evidence="8" key="1">
    <citation type="journal article" date="2019" name="Int. J. Syst. Evol. Microbiol.">
        <title>The Global Catalogue of Microorganisms (GCM) 10K type strain sequencing project: providing services to taxonomists for standard genome sequencing and annotation.</title>
        <authorList>
            <consortium name="The Broad Institute Genomics Platform"/>
            <consortium name="The Broad Institute Genome Sequencing Center for Infectious Disease"/>
            <person name="Wu L."/>
            <person name="Ma J."/>
        </authorList>
    </citation>
    <scope>NUCLEOTIDE SEQUENCE [LARGE SCALE GENOMIC DNA]</scope>
    <source>
        <strain evidence="8">TBRC 5832</strain>
    </source>
</reference>
<proteinExistence type="inferred from homology"/>
<dbReference type="PIRSF" id="PIRSF002756">
    <property type="entry name" value="PstS"/>
    <property type="match status" value="1"/>
</dbReference>
<sequence length="346" mass="35765">MRLRALTVIAPLLLALTACEAPAEPEPSIACAAGAVTGQGSSAQTNAVNAWIKAYQIACPDAAVEYTSTGSGSGVKAFLDGTGDFAGTDTPLSTADLNHATARCDGPAVHLPLVIGPIALTYNVAGADDLRLTPRTIAGIFSGTITIWNDEAIAADNPGTVLPATRIRTVHRADSSGTTGNFLRYLTATAPSDWPHGSGNDWPAPGGIGQRGSHRVVDAIARTDGAIGYVESSYARVTDLPTASVGTPDGSWSQATDWAAAQTVASAEVSDDLRLSIDYTAARAGAYPLVQVTYEVVCRNTVSDVARSFLVYAAGEPGQRAAEQAGYAPLPESLRNQVVRALATLR</sequence>
<name>A0ABV8J3R2_9ACTN</name>
<evidence type="ECO:0000313" key="8">
    <source>
        <dbReference type="Proteomes" id="UP001595867"/>
    </source>
</evidence>
<dbReference type="PANTHER" id="PTHR42996">
    <property type="entry name" value="PHOSPHATE-BINDING PROTEIN PSTS"/>
    <property type="match status" value="1"/>
</dbReference>
<dbReference type="InterPro" id="IPR024370">
    <property type="entry name" value="PBP_domain"/>
</dbReference>
<evidence type="ECO:0000259" key="6">
    <source>
        <dbReference type="Pfam" id="PF12849"/>
    </source>
</evidence>
<dbReference type="CDD" id="cd13565">
    <property type="entry name" value="PBP2_PstS"/>
    <property type="match status" value="1"/>
</dbReference>
<dbReference type="Pfam" id="PF12849">
    <property type="entry name" value="PBP_like_2"/>
    <property type="match status" value="1"/>
</dbReference>
<comment type="similarity">
    <text evidence="1 4">Belongs to the PstS family.</text>
</comment>
<feature type="chain" id="PRO_5047499940" description="Phosphate-binding protein" evidence="5">
    <location>
        <begin position="24"/>
        <end position="346"/>
    </location>
</feature>
<accession>A0ABV8J3R2</accession>
<evidence type="ECO:0000256" key="2">
    <source>
        <dbReference type="ARBA" id="ARBA00022448"/>
    </source>
</evidence>
<dbReference type="Proteomes" id="UP001595867">
    <property type="component" value="Unassembled WGS sequence"/>
</dbReference>
<dbReference type="EMBL" id="JBHSBL010000027">
    <property type="protein sequence ID" value="MFC4071147.1"/>
    <property type="molecule type" value="Genomic_DNA"/>
</dbReference>
<evidence type="ECO:0000256" key="3">
    <source>
        <dbReference type="ARBA" id="ARBA00022592"/>
    </source>
</evidence>
<dbReference type="NCBIfam" id="TIGR00975">
    <property type="entry name" value="3a0107s03"/>
    <property type="match status" value="1"/>
</dbReference>
<evidence type="ECO:0000256" key="5">
    <source>
        <dbReference type="SAM" id="SignalP"/>
    </source>
</evidence>
<dbReference type="RefSeq" id="WP_378072022.1">
    <property type="nucleotide sequence ID" value="NZ_JBHSBL010000027.1"/>
</dbReference>
<dbReference type="PANTHER" id="PTHR42996:SF1">
    <property type="entry name" value="PHOSPHATE-BINDING PROTEIN PSTS"/>
    <property type="match status" value="1"/>
</dbReference>
<keyword evidence="2 4" id="KW-0813">Transport</keyword>
<keyword evidence="8" id="KW-1185">Reference proteome</keyword>
<dbReference type="InterPro" id="IPR005673">
    <property type="entry name" value="ABC_phos-bd_PstS"/>
</dbReference>
<comment type="caution">
    <text evidence="7">The sequence shown here is derived from an EMBL/GenBank/DDBJ whole genome shotgun (WGS) entry which is preliminary data.</text>
</comment>
<evidence type="ECO:0000313" key="7">
    <source>
        <dbReference type="EMBL" id="MFC4071147.1"/>
    </source>
</evidence>
<gene>
    <name evidence="7" type="primary">pstS</name>
    <name evidence="7" type="ORF">ACFO0C_39975</name>
</gene>
<evidence type="ECO:0000256" key="1">
    <source>
        <dbReference type="ARBA" id="ARBA00008725"/>
    </source>
</evidence>